<proteinExistence type="predicted"/>
<protein>
    <recommendedName>
        <fullName evidence="1">Reverse transcriptase domain-containing protein</fullName>
    </recommendedName>
</protein>
<dbReference type="Proteomes" id="UP000765509">
    <property type="component" value="Unassembled WGS sequence"/>
</dbReference>
<dbReference type="Gene3D" id="3.30.70.270">
    <property type="match status" value="1"/>
</dbReference>
<evidence type="ECO:0000259" key="1">
    <source>
        <dbReference type="Pfam" id="PF00078"/>
    </source>
</evidence>
<dbReference type="Pfam" id="PF00078">
    <property type="entry name" value="RVT_1"/>
    <property type="match status" value="1"/>
</dbReference>
<reference evidence="2" key="1">
    <citation type="submission" date="2021-03" db="EMBL/GenBank/DDBJ databases">
        <title>Draft genome sequence of rust myrtle Austropuccinia psidii MF-1, a brazilian biotype.</title>
        <authorList>
            <person name="Quecine M.C."/>
            <person name="Pachon D.M.R."/>
            <person name="Bonatelli M.L."/>
            <person name="Correr F.H."/>
            <person name="Franceschini L.M."/>
            <person name="Leite T.F."/>
            <person name="Margarido G.R.A."/>
            <person name="Almeida C.A."/>
            <person name="Ferrarezi J.A."/>
            <person name="Labate C.A."/>
        </authorList>
    </citation>
    <scope>NUCLEOTIDE SEQUENCE</scope>
    <source>
        <strain evidence="2">MF-1</strain>
    </source>
</reference>
<evidence type="ECO:0000313" key="2">
    <source>
        <dbReference type="EMBL" id="MBW0489713.1"/>
    </source>
</evidence>
<accession>A0A9Q3H2R2</accession>
<evidence type="ECO:0000313" key="3">
    <source>
        <dbReference type="Proteomes" id="UP000765509"/>
    </source>
</evidence>
<dbReference type="PANTHER" id="PTHR24559:SF440">
    <property type="entry name" value="RIBONUCLEASE H"/>
    <property type="match status" value="1"/>
</dbReference>
<dbReference type="OrthoDB" id="6628279at2759"/>
<dbReference type="EMBL" id="AVOT02010225">
    <property type="protein sequence ID" value="MBW0489713.1"/>
    <property type="molecule type" value="Genomic_DNA"/>
</dbReference>
<keyword evidence="3" id="KW-1185">Reference proteome</keyword>
<dbReference type="InterPro" id="IPR000477">
    <property type="entry name" value="RT_dom"/>
</dbReference>
<gene>
    <name evidence="2" type="ORF">O181_029428</name>
</gene>
<name>A0A9Q3H2R2_9BASI</name>
<sequence length="272" mass="31239">MDLPPLSFHSSLVEQWDEEEEPEEIETVLKVFPPAYHQYLDVFSKVKAENLPPHHACDYHIELGVLLPPICVIYSISNQESEILKASISENVGKGLIRPSSSSTDAPVLSFKKKDGGLHLCVDYHKLNTVTRKNRYLVPPVNQLLTLFNGCIIFSKIDLCAAYNILRIKEEYENLTAFRTKYGSYEYLFMPFALTNSPSSFQNLVNDIFADFLDMFVVVYLDDIMGFSSSEEHIKHVVSVLQRLRDNSLYSMPQVWKTWVIFFQVIASIWTI</sequence>
<dbReference type="SUPFAM" id="SSF56672">
    <property type="entry name" value="DNA/RNA polymerases"/>
    <property type="match status" value="1"/>
</dbReference>
<organism evidence="2 3">
    <name type="scientific">Austropuccinia psidii MF-1</name>
    <dbReference type="NCBI Taxonomy" id="1389203"/>
    <lineage>
        <taxon>Eukaryota</taxon>
        <taxon>Fungi</taxon>
        <taxon>Dikarya</taxon>
        <taxon>Basidiomycota</taxon>
        <taxon>Pucciniomycotina</taxon>
        <taxon>Pucciniomycetes</taxon>
        <taxon>Pucciniales</taxon>
        <taxon>Sphaerophragmiaceae</taxon>
        <taxon>Austropuccinia</taxon>
    </lineage>
</organism>
<dbReference type="InterPro" id="IPR053134">
    <property type="entry name" value="RNA-dir_DNA_polymerase"/>
</dbReference>
<dbReference type="PANTHER" id="PTHR24559">
    <property type="entry name" value="TRANSPOSON TY3-I GAG-POL POLYPROTEIN"/>
    <property type="match status" value="1"/>
</dbReference>
<dbReference type="Gene3D" id="3.10.10.10">
    <property type="entry name" value="HIV Type 1 Reverse Transcriptase, subunit A, domain 1"/>
    <property type="match status" value="1"/>
</dbReference>
<dbReference type="InterPro" id="IPR043128">
    <property type="entry name" value="Rev_trsase/Diguanyl_cyclase"/>
</dbReference>
<feature type="domain" description="Reverse transcriptase" evidence="1">
    <location>
        <begin position="112"/>
        <end position="249"/>
    </location>
</feature>
<dbReference type="InterPro" id="IPR043502">
    <property type="entry name" value="DNA/RNA_pol_sf"/>
</dbReference>
<dbReference type="AlphaFoldDB" id="A0A9Q3H2R2"/>
<dbReference type="CDD" id="cd01647">
    <property type="entry name" value="RT_LTR"/>
    <property type="match status" value="1"/>
</dbReference>
<comment type="caution">
    <text evidence="2">The sequence shown here is derived from an EMBL/GenBank/DDBJ whole genome shotgun (WGS) entry which is preliminary data.</text>
</comment>